<evidence type="ECO:0000256" key="1">
    <source>
        <dbReference type="ARBA" id="ARBA00004123"/>
    </source>
</evidence>
<dbReference type="GO" id="GO:0000981">
    <property type="term" value="F:DNA-binding transcription factor activity, RNA polymerase II-specific"/>
    <property type="evidence" value="ECO:0007669"/>
    <property type="project" value="InterPro"/>
</dbReference>
<dbReference type="Gene3D" id="4.10.240.10">
    <property type="entry name" value="Zn(2)-C6 fungal-type DNA-binding domain"/>
    <property type="match status" value="1"/>
</dbReference>
<evidence type="ECO:0000256" key="3">
    <source>
        <dbReference type="ARBA" id="ARBA00023015"/>
    </source>
</evidence>
<proteinExistence type="predicted"/>
<evidence type="ECO:0000313" key="7">
    <source>
        <dbReference type="EMBL" id="KDQ11096.1"/>
    </source>
</evidence>
<keyword evidence="4" id="KW-0804">Transcription</keyword>
<protein>
    <recommendedName>
        <fullName evidence="9">Transcription factor domain-containing protein</fullName>
    </recommendedName>
</protein>
<dbReference type="InParanoid" id="A0A067MHP8"/>
<dbReference type="HOGENOM" id="CLU_022337_0_0_1"/>
<dbReference type="PANTHER" id="PTHR47338">
    <property type="entry name" value="ZN(II)2CYS6 TRANSCRIPTION FACTOR (EUROFUNG)-RELATED"/>
    <property type="match status" value="1"/>
</dbReference>
<feature type="coiled-coil region" evidence="6">
    <location>
        <begin position="32"/>
        <end position="59"/>
    </location>
</feature>
<evidence type="ECO:0000256" key="4">
    <source>
        <dbReference type="ARBA" id="ARBA00023163"/>
    </source>
</evidence>
<dbReference type="PANTHER" id="PTHR47338:SF29">
    <property type="entry name" value="ZN(2)-C6 FUNGAL-TYPE DOMAIN-CONTAINING PROTEIN"/>
    <property type="match status" value="1"/>
</dbReference>
<keyword evidence="8" id="KW-1185">Reference proteome</keyword>
<accession>A0A067MHP8</accession>
<dbReference type="STRING" id="930990.A0A067MHP8"/>
<organism evidence="7 8">
    <name type="scientific">Botryobasidium botryosum (strain FD-172 SS1)</name>
    <dbReference type="NCBI Taxonomy" id="930990"/>
    <lineage>
        <taxon>Eukaryota</taxon>
        <taxon>Fungi</taxon>
        <taxon>Dikarya</taxon>
        <taxon>Basidiomycota</taxon>
        <taxon>Agaricomycotina</taxon>
        <taxon>Agaricomycetes</taxon>
        <taxon>Cantharellales</taxon>
        <taxon>Botryobasidiaceae</taxon>
        <taxon>Botryobasidium</taxon>
    </lineage>
</organism>
<keyword evidence="6" id="KW-0175">Coiled coil</keyword>
<keyword evidence="2" id="KW-0479">Metal-binding</keyword>
<evidence type="ECO:0000256" key="5">
    <source>
        <dbReference type="ARBA" id="ARBA00023242"/>
    </source>
</evidence>
<sequence length="505" mass="56086">MCDAVVPACTRCVNSGNAARCRYLIAPAKSTIKWLQNKIDGLEDQIQSMEHSIEAQMAKEARVPMKPLAHRARKAPASLPVSMGDPGGDWWKQEELPRRLRDQLVEIFLQHRWLCSLEISIPRLMASLELPPSHPDSTHPGLLDAMLLHACIQSPEFNHMQHLFLYRARKHLNKSLMYADRLFDFLMGSSLVAMYHYYTGNLLEGNSSLSGIMLFAMGMGLHQISSLKLASPESSFLPPPRDMVELGERINMFWMLYTNDIAGSLVAGMPLALSGKRITTVWPCPLQYYEDHRAYDVLHASFYPEDLQVARGYEINHCTLRAKAAVLLHEAYVLAARIESLGHVGDWIKRVHSISAGIMRHLKSLPPFPGKKEARDDHNAFCGLVLTICLSYMSCIQLHNIIAEEDLAARQHALSGAQGIANSLSKLRHMVDKGECSSALAAANAMSWIPAYKVFVREIGRLKKAGDLEGAAALQVDLDRLIHGMGGLEAVFPVAGVIKEGVPQD</sequence>
<dbReference type="Proteomes" id="UP000027195">
    <property type="component" value="Unassembled WGS sequence"/>
</dbReference>
<dbReference type="InterPro" id="IPR036864">
    <property type="entry name" value="Zn2-C6_fun-type_DNA-bd_sf"/>
</dbReference>
<evidence type="ECO:0000256" key="6">
    <source>
        <dbReference type="SAM" id="Coils"/>
    </source>
</evidence>
<name>A0A067MHP8_BOTB1</name>
<dbReference type="OrthoDB" id="2123952at2759"/>
<dbReference type="GO" id="GO:0005634">
    <property type="term" value="C:nucleus"/>
    <property type="evidence" value="ECO:0007669"/>
    <property type="project" value="UniProtKB-SubCell"/>
</dbReference>
<evidence type="ECO:0008006" key="9">
    <source>
        <dbReference type="Google" id="ProtNLM"/>
    </source>
</evidence>
<reference evidence="8" key="1">
    <citation type="journal article" date="2014" name="Proc. Natl. Acad. Sci. U.S.A.">
        <title>Extensive sampling of basidiomycete genomes demonstrates inadequacy of the white-rot/brown-rot paradigm for wood decay fungi.</title>
        <authorList>
            <person name="Riley R."/>
            <person name="Salamov A.A."/>
            <person name="Brown D.W."/>
            <person name="Nagy L.G."/>
            <person name="Floudas D."/>
            <person name="Held B.W."/>
            <person name="Levasseur A."/>
            <person name="Lombard V."/>
            <person name="Morin E."/>
            <person name="Otillar R."/>
            <person name="Lindquist E.A."/>
            <person name="Sun H."/>
            <person name="LaButti K.M."/>
            <person name="Schmutz J."/>
            <person name="Jabbour D."/>
            <person name="Luo H."/>
            <person name="Baker S.E."/>
            <person name="Pisabarro A.G."/>
            <person name="Walton J.D."/>
            <person name="Blanchette R.A."/>
            <person name="Henrissat B."/>
            <person name="Martin F."/>
            <person name="Cullen D."/>
            <person name="Hibbett D.S."/>
            <person name="Grigoriev I.V."/>
        </authorList>
    </citation>
    <scope>NUCLEOTIDE SEQUENCE [LARGE SCALE GENOMIC DNA]</scope>
    <source>
        <strain evidence="8">FD-172 SS1</strain>
    </source>
</reference>
<dbReference type="InterPro" id="IPR050815">
    <property type="entry name" value="TF_fung"/>
</dbReference>
<comment type="subcellular location">
    <subcellularLocation>
        <location evidence="1">Nucleus</location>
    </subcellularLocation>
</comment>
<keyword evidence="3" id="KW-0805">Transcription regulation</keyword>
<dbReference type="AlphaFoldDB" id="A0A067MHP8"/>
<evidence type="ECO:0000313" key="8">
    <source>
        <dbReference type="Proteomes" id="UP000027195"/>
    </source>
</evidence>
<dbReference type="GO" id="GO:0008270">
    <property type="term" value="F:zinc ion binding"/>
    <property type="evidence" value="ECO:0007669"/>
    <property type="project" value="InterPro"/>
</dbReference>
<dbReference type="CDD" id="cd12148">
    <property type="entry name" value="fungal_TF_MHR"/>
    <property type="match status" value="1"/>
</dbReference>
<keyword evidence="5" id="KW-0539">Nucleus</keyword>
<dbReference type="EMBL" id="KL198061">
    <property type="protein sequence ID" value="KDQ11096.1"/>
    <property type="molecule type" value="Genomic_DNA"/>
</dbReference>
<evidence type="ECO:0000256" key="2">
    <source>
        <dbReference type="ARBA" id="ARBA00022723"/>
    </source>
</evidence>
<gene>
    <name evidence="7" type="ORF">BOTBODRAFT_35632</name>
</gene>